<sequence length="83" mass="9760">MTVHGVRWVDYARDQRDSLPAEARTALDIALRRLVEDPRGHSTYRKRDNQWTATFSDGWGLIVYTIEDRWITITVLRVTWLDG</sequence>
<comment type="caution">
    <text evidence="1">The sequence shown here is derived from an EMBL/GenBank/DDBJ whole genome shotgun (WGS) entry which is preliminary data.</text>
</comment>
<evidence type="ECO:0000313" key="2">
    <source>
        <dbReference type="Proteomes" id="UP000032545"/>
    </source>
</evidence>
<dbReference type="EMBL" id="JYFN01000006">
    <property type="protein sequence ID" value="KJE24447.1"/>
    <property type="molecule type" value="Genomic_DNA"/>
</dbReference>
<name>A0A0D8BLZ5_9ACTN</name>
<protein>
    <recommendedName>
        <fullName evidence="3">Cytotoxic translational repressor of toxin-antitoxin stability system</fullName>
    </recommendedName>
</protein>
<organism evidence="1 2">
    <name type="scientific">Frankia torreyi</name>
    <dbReference type="NCBI Taxonomy" id="1856"/>
    <lineage>
        <taxon>Bacteria</taxon>
        <taxon>Bacillati</taxon>
        <taxon>Actinomycetota</taxon>
        <taxon>Actinomycetes</taxon>
        <taxon>Frankiales</taxon>
        <taxon>Frankiaceae</taxon>
        <taxon>Frankia</taxon>
    </lineage>
</organism>
<keyword evidence="2" id="KW-1185">Reference proteome</keyword>
<gene>
    <name evidence="1" type="ORF">FF36_01177</name>
</gene>
<evidence type="ECO:0008006" key="3">
    <source>
        <dbReference type="Google" id="ProtNLM"/>
    </source>
</evidence>
<evidence type="ECO:0000313" key="1">
    <source>
        <dbReference type="EMBL" id="KJE24447.1"/>
    </source>
</evidence>
<dbReference type="Proteomes" id="UP000032545">
    <property type="component" value="Unassembled WGS sequence"/>
</dbReference>
<reference evidence="2" key="1">
    <citation type="submission" date="2015-02" db="EMBL/GenBank/DDBJ databases">
        <title>Draft Genome of Frankia sp. CpI1-S.</title>
        <authorList>
            <person name="Oshone R.T."/>
            <person name="Ngom M."/>
            <person name="Ghodhbane-Gtari F."/>
            <person name="Gtari M."/>
            <person name="Morris K."/>
            <person name="Thomas K."/>
            <person name="Sen A."/>
            <person name="Tisa L.S."/>
        </authorList>
    </citation>
    <scope>NUCLEOTIDE SEQUENCE [LARGE SCALE GENOMIC DNA]</scope>
    <source>
        <strain evidence="2">CpI1-S</strain>
    </source>
</reference>
<accession>A0A0D8BLZ5</accession>
<reference evidence="1 2" key="2">
    <citation type="journal article" date="2016" name="Genome Announc.">
        <title>Permanent Draft Genome Sequences for Two Variants of Frankia sp. Strain CpI1, the First Frankia Strain Isolated from Root Nodules of Comptonia peregrina.</title>
        <authorList>
            <person name="Oshone R."/>
            <person name="Hurst S.G.IV."/>
            <person name="Abebe-Akele F."/>
            <person name="Simpson S."/>
            <person name="Morris K."/>
            <person name="Thomas W.K."/>
            <person name="Tisa L.S."/>
        </authorList>
    </citation>
    <scope>NUCLEOTIDE SEQUENCE [LARGE SCALE GENOMIC DNA]</scope>
    <source>
        <strain evidence="2">CpI1-S</strain>
    </source>
</reference>
<dbReference type="OrthoDB" id="5194222at2"/>
<proteinExistence type="predicted"/>
<dbReference type="AlphaFoldDB" id="A0A0D8BLZ5"/>
<dbReference type="RefSeq" id="WP_044883922.1">
    <property type="nucleotide sequence ID" value="NZ_JYFN01000006.1"/>
</dbReference>
<dbReference type="PATRIC" id="fig|1502723.3.peg.4959"/>